<name>A0ABV7Y6P3_9ACTN</name>
<comment type="caution">
    <text evidence="1">The sequence shown here is derived from an EMBL/GenBank/DDBJ whole genome shotgun (WGS) entry which is preliminary data.</text>
</comment>
<gene>
    <name evidence="1" type="ORF">ACFOUW_06585</name>
</gene>
<dbReference type="RefSeq" id="WP_205122460.1">
    <property type="nucleotide sequence ID" value="NZ_JAFBCM010000001.1"/>
</dbReference>
<organism evidence="1 2">
    <name type="scientific">Tenggerimyces flavus</name>
    <dbReference type="NCBI Taxonomy" id="1708749"/>
    <lineage>
        <taxon>Bacteria</taxon>
        <taxon>Bacillati</taxon>
        <taxon>Actinomycetota</taxon>
        <taxon>Actinomycetes</taxon>
        <taxon>Propionibacteriales</taxon>
        <taxon>Nocardioidaceae</taxon>
        <taxon>Tenggerimyces</taxon>
    </lineage>
</organism>
<evidence type="ECO:0000313" key="1">
    <source>
        <dbReference type="EMBL" id="MFC3760497.1"/>
    </source>
</evidence>
<evidence type="ECO:0000313" key="2">
    <source>
        <dbReference type="Proteomes" id="UP001595699"/>
    </source>
</evidence>
<accession>A0ABV7Y6P3</accession>
<sequence>MDGVGASYADHLTEHDLELLAKLGAAELRRRPDLIPRVLSDRRVFESILGAQSKAAAPFLGVSPFLLFAVIVHKAAHDLSEMTYVTERTGLRERVPVFDGPQLADFLSDDARRLLLAELLASFTRIASGRYRVQTRRGWRWRRYSELDPLHLAGLLDSANEAERPGIYRRLGDVALFLAGVFPEYTQRQALSPIDAGRLLRLVKRQERARMAEAPALELFEMLGAGWYRNAWDLAPIRTERLAVVADVASRFHQARRVLNHIADRYLFPIAERPELTG</sequence>
<proteinExistence type="predicted"/>
<reference evidence="2" key="1">
    <citation type="journal article" date="2019" name="Int. J. Syst. Evol. Microbiol.">
        <title>The Global Catalogue of Microorganisms (GCM) 10K type strain sequencing project: providing services to taxonomists for standard genome sequencing and annotation.</title>
        <authorList>
            <consortium name="The Broad Institute Genomics Platform"/>
            <consortium name="The Broad Institute Genome Sequencing Center for Infectious Disease"/>
            <person name="Wu L."/>
            <person name="Ma J."/>
        </authorList>
    </citation>
    <scope>NUCLEOTIDE SEQUENCE [LARGE SCALE GENOMIC DNA]</scope>
    <source>
        <strain evidence="2">CGMCC 4.7241</strain>
    </source>
</reference>
<keyword evidence="2" id="KW-1185">Reference proteome</keyword>
<dbReference type="EMBL" id="JBHRZH010000005">
    <property type="protein sequence ID" value="MFC3760497.1"/>
    <property type="molecule type" value="Genomic_DNA"/>
</dbReference>
<protein>
    <submittedName>
        <fullName evidence="1">Uncharacterized protein</fullName>
    </submittedName>
</protein>
<dbReference type="Proteomes" id="UP001595699">
    <property type="component" value="Unassembled WGS sequence"/>
</dbReference>